<evidence type="ECO:0000256" key="1">
    <source>
        <dbReference type="ARBA" id="ARBA00004141"/>
    </source>
</evidence>
<dbReference type="Proteomes" id="UP000708208">
    <property type="component" value="Unassembled WGS sequence"/>
</dbReference>
<comment type="caution">
    <text evidence="9">The sequence shown here is derived from an EMBL/GenBank/DDBJ whole genome shotgun (WGS) entry which is preliminary data.</text>
</comment>
<protein>
    <submittedName>
        <fullName evidence="9">Uncharacterized protein</fullName>
    </submittedName>
</protein>
<dbReference type="OrthoDB" id="416618at2759"/>
<evidence type="ECO:0000256" key="4">
    <source>
        <dbReference type="ARBA" id="ARBA00022729"/>
    </source>
</evidence>
<evidence type="ECO:0000313" key="9">
    <source>
        <dbReference type="EMBL" id="CAG7827875.1"/>
    </source>
</evidence>
<feature type="transmembrane region" description="Helical" evidence="8">
    <location>
        <begin position="12"/>
        <end position="36"/>
    </location>
</feature>
<dbReference type="InterPro" id="IPR025958">
    <property type="entry name" value="SID1_TM_fam"/>
</dbReference>
<evidence type="ECO:0000256" key="2">
    <source>
        <dbReference type="ARBA" id="ARBA00006618"/>
    </source>
</evidence>
<feature type="non-terminal residue" evidence="9">
    <location>
        <position position="1"/>
    </location>
</feature>
<dbReference type="AlphaFoldDB" id="A0A8J2L9Z5"/>
<keyword evidence="6 8" id="KW-0472">Membrane</keyword>
<keyword evidence="3 8" id="KW-0812">Transmembrane</keyword>
<comment type="subcellular location">
    <subcellularLocation>
        <location evidence="1">Membrane</location>
        <topology evidence="1">Multi-pass membrane protein</topology>
    </subcellularLocation>
</comment>
<dbReference type="GO" id="GO:0003725">
    <property type="term" value="F:double-stranded RNA binding"/>
    <property type="evidence" value="ECO:0007669"/>
    <property type="project" value="TreeGrafter"/>
</dbReference>
<organism evidence="9 10">
    <name type="scientific">Allacma fusca</name>
    <dbReference type="NCBI Taxonomy" id="39272"/>
    <lineage>
        <taxon>Eukaryota</taxon>
        <taxon>Metazoa</taxon>
        <taxon>Ecdysozoa</taxon>
        <taxon>Arthropoda</taxon>
        <taxon>Hexapoda</taxon>
        <taxon>Collembola</taxon>
        <taxon>Symphypleona</taxon>
        <taxon>Sminthuridae</taxon>
        <taxon>Allacma</taxon>
    </lineage>
</organism>
<feature type="transmembrane region" description="Helical" evidence="8">
    <location>
        <begin position="67"/>
        <end position="86"/>
    </location>
</feature>
<evidence type="ECO:0000313" key="10">
    <source>
        <dbReference type="Proteomes" id="UP000708208"/>
    </source>
</evidence>
<dbReference type="PANTHER" id="PTHR12185">
    <property type="entry name" value="SID1 TRANSMEMBRANE FAMILY MEMEBER"/>
    <property type="match status" value="1"/>
</dbReference>
<proteinExistence type="inferred from homology"/>
<dbReference type="Pfam" id="PF13965">
    <property type="entry name" value="SID-1_RNA_chan"/>
    <property type="match status" value="1"/>
</dbReference>
<gene>
    <name evidence="9" type="ORF">AFUS01_LOCUS37833</name>
</gene>
<evidence type="ECO:0000256" key="6">
    <source>
        <dbReference type="ARBA" id="ARBA00023136"/>
    </source>
</evidence>
<comment type="similarity">
    <text evidence="2">Belongs to the SID1 family.</text>
</comment>
<dbReference type="GO" id="GO:0005886">
    <property type="term" value="C:plasma membrane"/>
    <property type="evidence" value="ECO:0007669"/>
    <property type="project" value="TreeGrafter"/>
</dbReference>
<dbReference type="EMBL" id="CAJVCH010545195">
    <property type="protein sequence ID" value="CAG7827875.1"/>
    <property type="molecule type" value="Genomic_DNA"/>
</dbReference>
<name>A0A8J2L9Z5_9HEXA</name>
<dbReference type="GO" id="GO:0005764">
    <property type="term" value="C:lysosome"/>
    <property type="evidence" value="ECO:0007669"/>
    <property type="project" value="TreeGrafter"/>
</dbReference>
<reference evidence="9" key="1">
    <citation type="submission" date="2021-06" db="EMBL/GenBank/DDBJ databases">
        <authorList>
            <person name="Hodson N. C."/>
            <person name="Mongue J. A."/>
            <person name="Jaron S. K."/>
        </authorList>
    </citation>
    <scope>NUCLEOTIDE SEQUENCE</scope>
</reference>
<keyword evidence="7" id="KW-0325">Glycoprotein</keyword>
<keyword evidence="5 8" id="KW-1133">Transmembrane helix</keyword>
<sequence>MDTARLERKSKRFYWSVIIVSIFYFLPVCQLAGVYLKVVYRTGDEDLCYYNFMCAHAYGYIKDFNHLYSNIGYVIFGLTFICFVRIKHSCLKNFEKASGSDVRNPDGMVLEELELSTSTNQRSYNDVTILSS</sequence>
<keyword evidence="10" id="KW-1185">Reference proteome</keyword>
<dbReference type="GO" id="GO:0051033">
    <property type="term" value="F:RNA transmembrane transporter activity"/>
    <property type="evidence" value="ECO:0007669"/>
    <property type="project" value="TreeGrafter"/>
</dbReference>
<keyword evidence="4" id="KW-0732">Signal</keyword>
<evidence type="ECO:0000256" key="7">
    <source>
        <dbReference type="ARBA" id="ARBA00023180"/>
    </source>
</evidence>
<dbReference type="PANTHER" id="PTHR12185:SF14">
    <property type="entry name" value="CHOLESTEROL UPTAKE PROTEIN 1"/>
    <property type="match status" value="1"/>
</dbReference>
<evidence type="ECO:0000256" key="3">
    <source>
        <dbReference type="ARBA" id="ARBA00022692"/>
    </source>
</evidence>
<evidence type="ECO:0000256" key="8">
    <source>
        <dbReference type="SAM" id="Phobius"/>
    </source>
</evidence>
<evidence type="ECO:0000256" key="5">
    <source>
        <dbReference type="ARBA" id="ARBA00022989"/>
    </source>
</evidence>
<accession>A0A8J2L9Z5</accession>